<dbReference type="PANTHER" id="PTHR43642">
    <property type="entry name" value="HYBRID SIGNAL TRANSDUCTION HISTIDINE KINASE G"/>
    <property type="match status" value="1"/>
</dbReference>
<sequence length="1788" mass="201546">MLSFAGYEILEELHESNQTIVCRGRKEGQKQTEILKFLKTEYPTPTEIAKFRHQYEIVKPLNIPGIVKPLSLKNWGKGLVLTMEDAGPLSVEQLLSTQKLDLETFFKIAIPITTCLGKIHQQSIIHLDIKPQNIVVNLDPVRVTLIDFGISTRLERSHQTLSNPNLLEGTLAYMSPEQTGRMNRSIDYRTDFYSLGATFYQMLTGELPFPTTDPLEMVHAHIAKQPILAHQINPNIPPVVSAIVMKLLSKTAEERYQSAYGLIYDLEKCWREWQETGKIEWFTPGEQDASDKFQISQKLYGRVGEIEALMAAFGRVSGTAQNAEPSEPNSPGIELMLVSGFSGIGKSVIVQEIHKPIAQQRGYFISGKFDQFNRDIPYQSLIQAFQNLIRQILTETPERLARWQQRIMEALGTEGQVLTDVIPELELLIGEQSPVPELPPTETQNRFNLLFQKFIAVFAQKEHTLVLFLDDLQWVDLASLKLIQRLATASESQALLMIGAYRDNEVDAAHPLISAIEEMEEQGAVINRIELQPLQLEDINQLIADTLHCSVTTSLPLAKLIAQKTQGNPFFINQLLKSLYDSNLLTFEFSQGEGRGAWSWEMDQIKAVGMTDNVVELMTQKIQKLAPKVQESLKIAASIGNSFDLKTLAVVREQSQIAVARDMWPAVREGFIFSSKNYSFLPESSEETAASLQDSDFSIEYKFLHDRVQQAAYSLIPESERSNTHLRIGQLILSHTSSEELESKIFDIVTHLNAGRESIFDPEFKVEVARLNRIAGKKAKASTAYQAAVKHLAIARSLLPETAWDTAYKLTFTLYRELAECEYLAGNFQEADQLFTILLERVLDKFDRAEIYNLIVLLTITQERFQESVQAGLAGMKLMGLEVPETEEELQEAIGLQMQEVQANLSEVNIAELLHRPPMEDPEKQVCMTLLANFWGASFGGGYINYNVWCVLSMTRLSLTFGNAETSAFAYSAYGLMLALQNHYKTGYEFGEVALKLLDKSKTPIFGGKVINLFCNAVNPYRKPFRTNLALYDRSYFICRSVGDVIYGVWALFLRLWIRLEMGDSLQEIAKEAEKSLITIRQTNYQSMVYAGLNLQHVIKQFQGIENEFDEAEGLRLWREGNLISGVNWYYYLKTQVLYTFERYEEALAICQEAAPLFPANFGFFPQTKHPFYYGLVLASVYPTASETEQQEYWPLLEQQQQQLQIWAENCPENYQDRFLLVSAEMARISGKELEAMELYRQAIAQAKESGFTQNEALANELAAQFYFRKGWDEIGKVYIREAAYNYQKWGADAKVQQLETNYPQVLRRASPSASSIDSFQTVNSSTGSSRGSSLDLFTVIKASEAFSSEIVLSKMLEKLILILQENAGASKAFLILQTEDRLTVEAAVVSGEKRIVLQSIPVEECEEISSAIVNYVAKTQSDVVLNNATREGLFTQDPYILNHQPKSVLCTTIRHQGKLTGILYFENNLTTDAFTGDRLEVLQVLASQAAISLENALLYRTLEQKVEERTAELAQANAEITILNERLKADNLRMAAELDVTRRLQQMILPKQAELNGISGLDIAGFMEPAEEVGGDYYDVLQYQDRVKIGIGDVTGHGLESGVLMIMAQTVVRSLLEGNFTDPQEFLDVLNRTIYQNAQRMNCDKTMTLALLDYADGILQISGQHEEVIVVRAQGVVERIDTIDLGFPIAMVEEIAEFVTTARIELNPGDVVVLYTDGITEAFNLNQQQYGLERLIEVVQHNCHKSASQIQQAVIADVKDYIGQQKVYDDITLLVLKQKAGGIGPRS</sequence>
<dbReference type="SMART" id="SM00065">
    <property type="entry name" value="GAF"/>
    <property type="match status" value="1"/>
</dbReference>
<proteinExistence type="predicted"/>
<dbReference type="SUPFAM" id="SSF55781">
    <property type="entry name" value="GAF domain-like"/>
    <property type="match status" value="1"/>
</dbReference>
<dbReference type="SMART" id="SM00331">
    <property type="entry name" value="PP2C_SIG"/>
    <property type="match status" value="1"/>
</dbReference>
<protein>
    <submittedName>
        <fullName evidence="3">AAA family ATPase</fullName>
    </submittedName>
</protein>
<dbReference type="InterPro" id="IPR000719">
    <property type="entry name" value="Prot_kinase_dom"/>
</dbReference>
<evidence type="ECO:0000313" key="4">
    <source>
        <dbReference type="Proteomes" id="UP001525890"/>
    </source>
</evidence>
<dbReference type="Gene3D" id="3.60.40.10">
    <property type="entry name" value="PPM-type phosphatase domain"/>
    <property type="match status" value="1"/>
</dbReference>
<feature type="domain" description="Protein kinase" evidence="2">
    <location>
        <begin position="7"/>
        <end position="282"/>
    </location>
</feature>
<dbReference type="SUPFAM" id="SSF48452">
    <property type="entry name" value="TPR-like"/>
    <property type="match status" value="1"/>
</dbReference>
<dbReference type="Pfam" id="PF01590">
    <property type="entry name" value="GAF"/>
    <property type="match status" value="1"/>
</dbReference>
<dbReference type="Pfam" id="PF00069">
    <property type="entry name" value="Pkinase"/>
    <property type="match status" value="1"/>
</dbReference>
<dbReference type="RefSeq" id="WP_368008980.1">
    <property type="nucleotide sequence ID" value="NZ_JAMXFF010000052.1"/>
</dbReference>
<accession>A0ABT2MZT8</accession>
<dbReference type="InterPro" id="IPR003018">
    <property type="entry name" value="GAF"/>
</dbReference>
<dbReference type="InterPro" id="IPR001932">
    <property type="entry name" value="PPM-type_phosphatase-like_dom"/>
</dbReference>
<dbReference type="InterPro" id="IPR029016">
    <property type="entry name" value="GAF-like_dom_sf"/>
</dbReference>
<reference evidence="3 4" key="1">
    <citation type="journal article" date="2022" name="Front. Microbiol.">
        <title>High genomic differentiation and limited gene flow indicate recent cryptic speciation within the genus Laspinema (cyanobacteria).</title>
        <authorList>
            <person name="Stanojkovic A."/>
            <person name="Skoupy S."/>
            <person name="Skaloud P."/>
            <person name="Dvorak P."/>
        </authorList>
    </citation>
    <scope>NUCLEOTIDE SEQUENCE [LARGE SCALE GENOMIC DNA]</scope>
    <source>
        <strain evidence="3 4">D2a</strain>
    </source>
</reference>
<dbReference type="PROSITE" id="PS50011">
    <property type="entry name" value="PROTEIN_KINASE_DOM"/>
    <property type="match status" value="1"/>
</dbReference>
<dbReference type="Pfam" id="PF13191">
    <property type="entry name" value="AAA_16"/>
    <property type="match status" value="1"/>
</dbReference>
<dbReference type="SMART" id="SM00220">
    <property type="entry name" value="S_TKc"/>
    <property type="match status" value="1"/>
</dbReference>
<dbReference type="Gene3D" id="1.10.510.10">
    <property type="entry name" value="Transferase(Phosphotransferase) domain 1"/>
    <property type="match status" value="1"/>
</dbReference>
<comment type="caution">
    <text evidence="3">The sequence shown here is derived from an EMBL/GenBank/DDBJ whole genome shotgun (WGS) entry which is preliminary data.</text>
</comment>
<dbReference type="EMBL" id="JAMXFF010000052">
    <property type="protein sequence ID" value="MCT7969525.1"/>
    <property type="molecule type" value="Genomic_DNA"/>
</dbReference>
<evidence type="ECO:0000313" key="3">
    <source>
        <dbReference type="EMBL" id="MCT7969525.1"/>
    </source>
</evidence>
<dbReference type="Proteomes" id="UP001525890">
    <property type="component" value="Unassembled WGS sequence"/>
</dbReference>
<keyword evidence="4" id="KW-1185">Reference proteome</keyword>
<dbReference type="Gene3D" id="3.40.50.300">
    <property type="entry name" value="P-loop containing nucleotide triphosphate hydrolases"/>
    <property type="match status" value="1"/>
</dbReference>
<dbReference type="InterPro" id="IPR011990">
    <property type="entry name" value="TPR-like_helical_dom_sf"/>
</dbReference>
<dbReference type="Pfam" id="PF07228">
    <property type="entry name" value="SpoIIE"/>
    <property type="match status" value="1"/>
</dbReference>
<organism evidence="3 4">
    <name type="scientific">Laspinema palackyanum D2a</name>
    <dbReference type="NCBI Taxonomy" id="2953684"/>
    <lineage>
        <taxon>Bacteria</taxon>
        <taxon>Bacillati</taxon>
        <taxon>Cyanobacteriota</taxon>
        <taxon>Cyanophyceae</taxon>
        <taxon>Oscillatoriophycideae</taxon>
        <taxon>Oscillatoriales</taxon>
        <taxon>Laspinemataceae</taxon>
        <taxon>Laspinema</taxon>
        <taxon>Laspinema palackyanum</taxon>
    </lineage>
</organism>
<evidence type="ECO:0000259" key="2">
    <source>
        <dbReference type="PROSITE" id="PS50011"/>
    </source>
</evidence>
<dbReference type="CDD" id="cd14014">
    <property type="entry name" value="STKc_PknB_like"/>
    <property type="match status" value="1"/>
</dbReference>
<name>A0ABT2MZT8_9CYAN</name>
<keyword evidence="1" id="KW-0175">Coiled coil</keyword>
<dbReference type="Gene3D" id="3.30.450.40">
    <property type="match status" value="1"/>
</dbReference>
<dbReference type="InterPro" id="IPR041664">
    <property type="entry name" value="AAA_16"/>
</dbReference>
<dbReference type="InterPro" id="IPR008271">
    <property type="entry name" value="Ser/Thr_kinase_AS"/>
</dbReference>
<dbReference type="InterPro" id="IPR036457">
    <property type="entry name" value="PPM-type-like_dom_sf"/>
</dbReference>
<dbReference type="PANTHER" id="PTHR43642:SF1">
    <property type="entry name" value="HYBRID SIGNAL TRANSDUCTION HISTIDINE KINASE G"/>
    <property type="match status" value="1"/>
</dbReference>
<feature type="coiled-coil region" evidence="1">
    <location>
        <begin position="1500"/>
        <end position="1534"/>
    </location>
</feature>
<dbReference type="InterPro" id="IPR027417">
    <property type="entry name" value="P-loop_NTPase"/>
</dbReference>
<dbReference type="SUPFAM" id="SSF56112">
    <property type="entry name" value="Protein kinase-like (PK-like)"/>
    <property type="match status" value="1"/>
</dbReference>
<dbReference type="PROSITE" id="PS00108">
    <property type="entry name" value="PROTEIN_KINASE_ST"/>
    <property type="match status" value="1"/>
</dbReference>
<dbReference type="InterPro" id="IPR011009">
    <property type="entry name" value="Kinase-like_dom_sf"/>
</dbReference>
<evidence type="ECO:0000256" key="1">
    <source>
        <dbReference type="SAM" id="Coils"/>
    </source>
</evidence>
<dbReference type="SUPFAM" id="SSF81606">
    <property type="entry name" value="PP2C-like"/>
    <property type="match status" value="1"/>
</dbReference>
<dbReference type="InterPro" id="IPR053159">
    <property type="entry name" value="Hybrid_Histidine_Kinase"/>
</dbReference>
<dbReference type="SUPFAM" id="SSF52540">
    <property type="entry name" value="P-loop containing nucleoside triphosphate hydrolases"/>
    <property type="match status" value="1"/>
</dbReference>
<gene>
    <name evidence="3" type="ORF">NG799_24735</name>
</gene>